<comment type="caution">
    <text evidence="4">The sequence shown here is derived from an EMBL/GenBank/DDBJ whole genome shotgun (WGS) entry which is preliminary data.</text>
</comment>
<dbReference type="Pfam" id="PF24139">
    <property type="entry name" value="TPR_TNPO3_IPO13_4th"/>
    <property type="match status" value="1"/>
</dbReference>
<dbReference type="Pfam" id="PF08389">
    <property type="entry name" value="Xpo1"/>
    <property type="match status" value="1"/>
</dbReference>
<dbReference type="GO" id="GO:0006606">
    <property type="term" value="P:protein import into nucleus"/>
    <property type="evidence" value="ECO:0007669"/>
    <property type="project" value="TreeGrafter"/>
</dbReference>
<dbReference type="InterPro" id="IPR013598">
    <property type="entry name" value="Exportin-1/Importin-b-like"/>
</dbReference>
<dbReference type="PANTHER" id="PTHR12363:SF53">
    <property type="entry name" value="MRNA TRANSPORT REGULATOR MTR10"/>
    <property type="match status" value="1"/>
</dbReference>
<dbReference type="Pfam" id="PF24140">
    <property type="entry name" value="TPR_TNPO3_IPO13_3rd"/>
    <property type="match status" value="1"/>
</dbReference>
<dbReference type="SUPFAM" id="SSF48371">
    <property type="entry name" value="ARM repeat"/>
    <property type="match status" value="1"/>
</dbReference>
<protein>
    <submittedName>
        <fullName evidence="4">Armadillo-type protein</fullName>
    </submittedName>
</protein>
<dbReference type="GO" id="GO:0005737">
    <property type="term" value="C:cytoplasm"/>
    <property type="evidence" value="ECO:0007669"/>
    <property type="project" value="TreeGrafter"/>
</dbReference>
<evidence type="ECO:0000313" key="4">
    <source>
        <dbReference type="EMBL" id="KAG9249317.1"/>
    </source>
</evidence>
<dbReference type="AlphaFoldDB" id="A0A9P7ZCR0"/>
<accession>A0A9P7ZCR0</accession>
<reference evidence="4" key="1">
    <citation type="journal article" date="2021" name="IMA Fungus">
        <title>Genomic characterization of three marine fungi, including Emericellopsis atlantica sp. nov. with signatures of a generalist lifestyle and marine biomass degradation.</title>
        <authorList>
            <person name="Hagestad O.C."/>
            <person name="Hou L."/>
            <person name="Andersen J.H."/>
            <person name="Hansen E.H."/>
            <person name="Altermark B."/>
            <person name="Li C."/>
            <person name="Kuhnert E."/>
            <person name="Cox R.J."/>
            <person name="Crous P.W."/>
            <person name="Spatafora J.W."/>
            <person name="Lail K."/>
            <person name="Amirebrahimi M."/>
            <person name="Lipzen A."/>
            <person name="Pangilinan J."/>
            <person name="Andreopoulos W."/>
            <person name="Hayes R.D."/>
            <person name="Ng V."/>
            <person name="Grigoriev I.V."/>
            <person name="Jackson S.A."/>
            <person name="Sutton T.D.S."/>
            <person name="Dobson A.D.W."/>
            <person name="Rama T."/>
        </authorList>
    </citation>
    <scope>NUCLEOTIDE SEQUENCE</scope>
    <source>
        <strain evidence="4">TRa3180A</strain>
    </source>
</reference>
<dbReference type="GO" id="GO:0005634">
    <property type="term" value="C:nucleus"/>
    <property type="evidence" value="ECO:0007669"/>
    <property type="project" value="UniProtKB-ARBA"/>
</dbReference>
<sequence>MATNGNMSQEFAPVLAAMATMREGQREQKMAAHEFLERFQKSIDAWKVTVGILQSQAESDVKLFAATTLRGKITYDLQQLPNDAVPSLREQLLQLLKLYATGARPIRTQLCVCLAILAIQMTGWKDVVQMVVSTLGSDADSHVCILDFLKVLPEEVTEGRKINLTEEELSQRTQELLGDNAGSVVQLLVSYAQSSPSAATNPQLLEVITSWLREVPVGDVVSSPLLNIIFSALDDERSFEAATDCLCAIFRETRDVDESLATIQYLLPRVIAQRPRISLAAQKEDIDLLKGVTRVFAEAGECWVILIAREPESFRPLVEAILECAERDIDRDTVGLTFNFWYELKQYIVLERYIQSRLQYVDIYQNLVNVTIKQLEYPSPDGSNDLDLFDGDKEAEEKFREFRHHMGDVLKDCCEVMGVTDCLTKVLERLELWMGTYASQATAEKVPQWQLLEAPIFSMRAMGRMIDKEEDIIVPQIIPLLVQIPSHEKLRFATIMALGRYTEWTSNHPEFLGPQFTYIVSSFEDDSKEIIRAAAMAMKFFCTDCKHQLGSQIIALQTFYDQTLDKLPDVSQEELTEGVASVVAVQRPEQIYELMKLYCDPLMKRLMAMANTAVGKEDKTAIADRLQLITLFVQLVTPFVEPGQENPAVKYCQEIFPVLSTILDSFIDFVPICERICRIWRYMVISYRTAMSPLLPSMANTLAVGFATSKQGCFLWATGAILREFSEDREHVDENTTHAIYAFFEEQSKTTLRMMSSLAPKDLPDVIEDFYRLLLDALLFYSPRLIQSEIFEPIFQAAISSLTLEQRDPLSAVLHYIRDVIAYGGNNPPSSTNIPNSPASQQAVQQLLLANGESLTKSIMAGMMITFPNDCFTEGSGALLGLFEILPQQTAAWVDKTVRLLPPGTVTTAQNDRLLTSIRACLADGQDSKQVRRLLQDYTNTYRRRNVAPRDGLGDLTTRRFNWGG</sequence>
<dbReference type="Proteomes" id="UP000887226">
    <property type="component" value="Unassembled WGS sequence"/>
</dbReference>
<keyword evidence="1" id="KW-0819">tRNA processing</keyword>
<dbReference type="SMART" id="SM00913">
    <property type="entry name" value="IBN_N"/>
    <property type="match status" value="1"/>
</dbReference>
<dbReference type="GO" id="GO:0031267">
    <property type="term" value="F:small GTPase binding"/>
    <property type="evidence" value="ECO:0007669"/>
    <property type="project" value="InterPro"/>
</dbReference>
<dbReference type="InterPro" id="IPR058537">
    <property type="entry name" value="TPR_TNPO3_IPO13_4th"/>
</dbReference>
<feature type="domain" description="Importin N-terminal" evidence="3">
    <location>
        <begin position="32"/>
        <end position="96"/>
    </location>
</feature>
<dbReference type="InterPro" id="IPR001494">
    <property type="entry name" value="Importin-beta_N"/>
</dbReference>
<dbReference type="OrthoDB" id="435593at2759"/>
<dbReference type="PANTHER" id="PTHR12363">
    <property type="entry name" value="TRANSPORTIN 3 AND IMPORTIN 13"/>
    <property type="match status" value="1"/>
</dbReference>
<dbReference type="Pfam" id="PF03810">
    <property type="entry name" value="IBN_N"/>
    <property type="match status" value="1"/>
</dbReference>
<gene>
    <name evidence="4" type="ORF">BJ878DRAFT_2094</name>
</gene>
<dbReference type="PROSITE" id="PS50166">
    <property type="entry name" value="IMPORTIN_B_NT"/>
    <property type="match status" value="1"/>
</dbReference>
<dbReference type="Pfam" id="PF24138">
    <property type="entry name" value="TPR_TNPO3_IPO13_2nd"/>
    <property type="match status" value="1"/>
</dbReference>
<evidence type="ECO:0000313" key="5">
    <source>
        <dbReference type="Proteomes" id="UP000887226"/>
    </source>
</evidence>
<keyword evidence="5" id="KW-1185">Reference proteome</keyword>
<evidence type="ECO:0000256" key="2">
    <source>
        <dbReference type="ARBA" id="ARBA00025147"/>
    </source>
</evidence>
<evidence type="ECO:0000259" key="3">
    <source>
        <dbReference type="PROSITE" id="PS50166"/>
    </source>
</evidence>
<dbReference type="Gene3D" id="1.25.10.10">
    <property type="entry name" value="Leucine-rich Repeat Variant"/>
    <property type="match status" value="1"/>
</dbReference>
<dbReference type="InterPro" id="IPR057941">
    <property type="entry name" value="TPR_TNPO3_IPO13_2nd"/>
</dbReference>
<dbReference type="GO" id="GO:0008033">
    <property type="term" value="P:tRNA processing"/>
    <property type="evidence" value="ECO:0007669"/>
    <property type="project" value="UniProtKB-KW"/>
</dbReference>
<dbReference type="InterPro" id="IPR011989">
    <property type="entry name" value="ARM-like"/>
</dbReference>
<evidence type="ECO:0000256" key="1">
    <source>
        <dbReference type="ARBA" id="ARBA00022694"/>
    </source>
</evidence>
<dbReference type="InterPro" id="IPR051345">
    <property type="entry name" value="Importin_beta-like_NTR"/>
</dbReference>
<organism evidence="4 5">
    <name type="scientific">Calycina marina</name>
    <dbReference type="NCBI Taxonomy" id="1763456"/>
    <lineage>
        <taxon>Eukaryota</taxon>
        <taxon>Fungi</taxon>
        <taxon>Dikarya</taxon>
        <taxon>Ascomycota</taxon>
        <taxon>Pezizomycotina</taxon>
        <taxon>Leotiomycetes</taxon>
        <taxon>Helotiales</taxon>
        <taxon>Pezizellaceae</taxon>
        <taxon>Calycina</taxon>
    </lineage>
</organism>
<dbReference type="InterPro" id="IPR057942">
    <property type="entry name" value="TPR_TNPO3_IPO13_3rd"/>
</dbReference>
<dbReference type="InterPro" id="IPR016024">
    <property type="entry name" value="ARM-type_fold"/>
</dbReference>
<dbReference type="FunFam" id="1.25.10.10:FF:000266">
    <property type="entry name" value="mRNA transport regulator MTR10"/>
    <property type="match status" value="1"/>
</dbReference>
<name>A0A9P7ZCR0_9HELO</name>
<proteinExistence type="predicted"/>
<dbReference type="EMBL" id="MU253737">
    <property type="protein sequence ID" value="KAG9249317.1"/>
    <property type="molecule type" value="Genomic_DNA"/>
</dbReference>
<comment type="function">
    <text evidence="2">tRNA nucleus export receptor which facilitates tRNA translocation across the nuclear pore complex. Involved in pre-tRNA splicing, probably by affecting the interaction of pre-tRNA with splicing endonuclease.</text>
</comment>